<protein>
    <submittedName>
        <fullName evidence="7">SET domain-containing protein</fullName>
    </submittedName>
</protein>
<reference evidence="7 8" key="1">
    <citation type="submission" date="2019-04" db="EMBL/GenBank/DDBJ databases">
        <title>Comparative genomics and transcriptomics to analyze fruiting body development in filamentous ascomycetes.</title>
        <authorList>
            <consortium name="DOE Joint Genome Institute"/>
            <person name="Lutkenhaus R."/>
            <person name="Traeger S."/>
            <person name="Breuer J."/>
            <person name="Kuo A."/>
            <person name="Lipzen A."/>
            <person name="Pangilinan J."/>
            <person name="Dilworth D."/>
            <person name="Sandor L."/>
            <person name="Poggeler S."/>
            <person name="Barry K."/>
            <person name="Grigoriev I.V."/>
            <person name="Nowrousian M."/>
        </authorList>
    </citation>
    <scope>NUCLEOTIDE SEQUENCE [LARGE SCALE GENOMIC DNA]</scope>
    <source>
        <strain evidence="7 8">CBS 389.68</strain>
    </source>
</reference>
<evidence type="ECO:0000259" key="6">
    <source>
        <dbReference type="PROSITE" id="PS50865"/>
    </source>
</evidence>
<keyword evidence="3" id="KW-0862">Zinc</keyword>
<dbReference type="InterPro" id="IPR050869">
    <property type="entry name" value="H3K4_H4K5_MeTrfase"/>
</dbReference>
<evidence type="ECO:0000256" key="1">
    <source>
        <dbReference type="ARBA" id="ARBA00022723"/>
    </source>
</evidence>
<evidence type="ECO:0000256" key="4">
    <source>
        <dbReference type="PROSITE-ProRule" id="PRU00134"/>
    </source>
</evidence>
<dbReference type="EMBL" id="ML220112">
    <property type="protein sequence ID" value="TGZ85101.1"/>
    <property type="molecule type" value="Genomic_DNA"/>
</dbReference>
<dbReference type="AlphaFoldDB" id="A0A4S2N723"/>
<gene>
    <name evidence="7" type="ORF">EX30DRAFT_337509</name>
</gene>
<keyword evidence="1" id="KW-0479">Metal-binding</keyword>
<dbReference type="Pfam" id="PF01753">
    <property type="entry name" value="zf-MYND"/>
    <property type="match status" value="1"/>
</dbReference>
<organism evidence="7 8">
    <name type="scientific">Ascodesmis nigricans</name>
    <dbReference type="NCBI Taxonomy" id="341454"/>
    <lineage>
        <taxon>Eukaryota</taxon>
        <taxon>Fungi</taxon>
        <taxon>Dikarya</taxon>
        <taxon>Ascomycota</taxon>
        <taxon>Pezizomycotina</taxon>
        <taxon>Pezizomycetes</taxon>
        <taxon>Pezizales</taxon>
        <taxon>Ascodesmidaceae</taxon>
        <taxon>Ascodesmis</taxon>
    </lineage>
</organism>
<dbReference type="InterPro" id="IPR001214">
    <property type="entry name" value="SET_dom"/>
</dbReference>
<dbReference type="GO" id="GO:0005634">
    <property type="term" value="C:nucleus"/>
    <property type="evidence" value="ECO:0007669"/>
    <property type="project" value="TreeGrafter"/>
</dbReference>
<feature type="domain" description="MYND-type" evidence="6">
    <location>
        <begin position="51"/>
        <end position="94"/>
    </location>
</feature>
<dbReference type="Proteomes" id="UP000298138">
    <property type="component" value="Unassembled WGS sequence"/>
</dbReference>
<feature type="domain" description="SET" evidence="5">
    <location>
        <begin position="137"/>
        <end position="244"/>
    </location>
</feature>
<dbReference type="GO" id="GO:0008270">
    <property type="term" value="F:zinc ion binding"/>
    <property type="evidence" value="ECO:0007669"/>
    <property type="project" value="UniProtKB-KW"/>
</dbReference>
<evidence type="ECO:0000313" key="7">
    <source>
        <dbReference type="EMBL" id="TGZ85101.1"/>
    </source>
</evidence>
<dbReference type="PANTHER" id="PTHR12197:SF251">
    <property type="entry name" value="EG:BACR7C10.4 PROTEIN"/>
    <property type="match status" value="1"/>
</dbReference>
<sequence length="282" mass="31773">MTTALVPKRSSIPFAGSGLFAGKKTSPGTELFLEHYPLIALPDDAHIANICSWCLLLPAENTELKRCASCKIVKYCSQPHQSLDWTQGGHKFECRDIYTPLSPRVLPASVRVAIRLLLLRPRLEKDGKWSDVVRLQHHVEQFRNDPERWSGICLMSKAVKEYSTTDLDEGSVVEFYCRVLTNTITITSMVSPGPEGVGLCFHPLAAALNHSCEPSMEVVFDGRSLMGRTLRTVEEGEELTVGYIDLDMTVSERRKELQKRWWFLCECGRCQREMGKGKGRIV</sequence>
<dbReference type="PANTHER" id="PTHR12197">
    <property type="entry name" value="HISTONE-LYSINE N-METHYLTRANSFERASE SMYD"/>
    <property type="match status" value="1"/>
</dbReference>
<evidence type="ECO:0000256" key="3">
    <source>
        <dbReference type="ARBA" id="ARBA00022833"/>
    </source>
</evidence>
<dbReference type="Gene3D" id="1.10.220.160">
    <property type="match status" value="1"/>
</dbReference>
<dbReference type="SUPFAM" id="SSF82199">
    <property type="entry name" value="SET domain"/>
    <property type="match status" value="1"/>
</dbReference>
<evidence type="ECO:0000259" key="5">
    <source>
        <dbReference type="PROSITE" id="PS50280"/>
    </source>
</evidence>
<dbReference type="OrthoDB" id="5945798at2759"/>
<evidence type="ECO:0000256" key="2">
    <source>
        <dbReference type="ARBA" id="ARBA00022771"/>
    </source>
</evidence>
<dbReference type="Gene3D" id="6.10.140.2220">
    <property type="match status" value="1"/>
</dbReference>
<proteinExistence type="predicted"/>
<dbReference type="PROSITE" id="PS50865">
    <property type="entry name" value="ZF_MYND_2"/>
    <property type="match status" value="1"/>
</dbReference>
<dbReference type="InParanoid" id="A0A4S2N723"/>
<dbReference type="PROSITE" id="PS50280">
    <property type="entry name" value="SET"/>
    <property type="match status" value="1"/>
</dbReference>
<keyword evidence="2 4" id="KW-0863">Zinc-finger</keyword>
<name>A0A4S2N723_9PEZI</name>
<dbReference type="Pfam" id="PF00856">
    <property type="entry name" value="SET"/>
    <property type="match status" value="1"/>
</dbReference>
<accession>A0A4S2N723</accession>
<dbReference type="SUPFAM" id="SSF144232">
    <property type="entry name" value="HIT/MYND zinc finger-like"/>
    <property type="match status" value="1"/>
</dbReference>
<dbReference type="InterPro" id="IPR046341">
    <property type="entry name" value="SET_dom_sf"/>
</dbReference>
<evidence type="ECO:0000313" key="8">
    <source>
        <dbReference type="Proteomes" id="UP000298138"/>
    </source>
</evidence>
<dbReference type="STRING" id="341454.A0A4S2N723"/>
<dbReference type="Gene3D" id="2.170.270.10">
    <property type="entry name" value="SET domain"/>
    <property type="match status" value="1"/>
</dbReference>
<dbReference type="InterPro" id="IPR002893">
    <property type="entry name" value="Znf_MYND"/>
</dbReference>
<keyword evidence="8" id="KW-1185">Reference proteome</keyword>